<reference evidence="8 9" key="1">
    <citation type="submission" date="2017-11" db="EMBL/GenBank/DDBJ databases">
        <title>Comparitive Functional Genomics of Dry Heat Resistant strains isolated from the Viking Spacecraft.</title>
        <authorList>
            <person name="Seuylemezian A."/>
            <person name="Cooper K."/>
            <person name="Vaishampayan P."/>
        </authorList>
    </citation>
    <scope>NUCLEOTIDE SEQUENCE [LARGE SCALE GENOMIC DNA]</scope>
    <source>
        <strain evidence="8 9">V1-29</strain>
    </source>
</reference>
<evidence type="ECO:0000256" key="2">
    <source>
        <dbReference type="ARBA" id="ARBA00022475"/>
    </source>
</evidence>
<keyword evidence="5 6" id="KW-0472">Membrane</keyword>
<organism evidence="8 9">
    <name type="scientific">Peribacillus deserti</name>
    <dbReference type="NCBI Taxonomy" id="673318"/>
    <lineage>
        <taxon>Bacteria</taxon>
        <taxon>Bacillati</taxon>
        <taxon>Bacillota</taxon>
        <taxon>Bacilli</taxon>
        <taxon>Bacillales</taxon>
        <taxon>Bacillaceae</taxon>
        <taxon>Peribacillus</taxon>
    </lineage>
</organism>
<dbReference type="OrthoDB" id="9768837at2"/>
<accession>A0A2N5MA53</accession>
<feature type="transmembrane region" description="Helical" evidence="6">
    <location>
        <begin position="274"/>
        <end position="301"/>
    </location>
</feature>
<dbReference type="InterPro" id="IPR013525">
    <property type="entry name" value="ABC2_TM"/>
</dbReference>
<evidence type="ECO:0000256" key="1">
    <source>
        <dbReference type="ARBA" id="ARBA00004651"/>
    </source>
</evidence>
<keyword evidence="4 6" id="KW-1133">Transmembrane helix</keyword>
<evidence type="ECO:0000256" key="5">
    <source>
        <dbReference type="ARBA" id="ARBA00023136"/>
    </source>
</evidence>
<dbReference type="Gene3D" id="3.40.190.10">
    <property type="entry name" value="Periplasmic binding protein-like II"/>
    <property type="match status" value="1"/>
</dbReference>
<dbReference type="GO" id="GO:0140359">
    <property type="term" value="F:ABC-type transporter activity"/>
    <property type="evidence" value="ECO:0007669"/>
    <property type="project" value="InterPro"/>
</dbReference>
<sequence length="413" mass="45926">MNKFWIIFCHTFITKIKAKSFIVSTIIMMVLVLGATNMSKFIQYFEDKEGPETISVVDESGQYYPALKQQLSAQKADFKVTNAENETAAQSQEAKGTISGYLLIKADAQELPSGVYKSETISDTTVSSQLQSALQQVKGVLATQNLNLKQEQIASLYEPVKFDIVPLKKDAKTEEELNQARGLVYIILFVIYFSVLMYGNMIAMEVAQEKTSRVMEILVSSVSPVQQMFAKIFGIALLSISQLALFFLVGYASFKKNLESIRETGIPFFNFDELPVATIFYGILFATLGYFLYATLAAFLGSLVSRVEDLQQTIGPMTWLVVIGFTLAIFGLGDPELSFIKIMSFIPFFSPMLMFLRVGMLDIPMWEVVLSIGLLIGTIILLAIFGARVYKGGVLLYGKSSSFKDIKKALSQN</sequence>
<evidence type="ECO:0000256" key="3">
    <source>
        <dbReference type="ARBA" id="ARBA00022692"/>
    </source>
</evidence>
<feature type="transmembrane region" description="Helical" evidence="6">
    <location>
        <begin position="368"/>
        <end position="390"/>
    </location>
</feature>
<dbReference type="PANTHER" id="PTHR30294:SF29">
    <property type="entry name" value="MULTIDRUG ABC TRANSPORTER PERMEASE YBHS-RELATED"/>
    <property type="match status" value="1"/>
</dbReference>
<evidence type="ECO:0000256" key="4">
    <source>
        <dbReference type="ARBA" id="ARBA00022989"/>
    </source>
</evidence>
<comment type="caution">
    <text evidence="8">The sequence shown here is derived from an EMBL/GenBank/DDBJ whole genome shotgun (WGS) entry which is preliminary data.</text>
</comment>
<comment type="subcellular location">
    <subcellularLocation>
        <location evidence="1">Cell membrane</location>
        <topology evidence="1">Multi-pass membrane protein</topology>
    </subcellularLocation>
</comment>
<feature type="transmembrane region" description="Helical" evidence="6">
    <location>
        <begin position="338"/>
        <end position="356"/>
    </location>
</feature>
<dbReference type="RefSeq" id="WP_101640271.1">
    <property type="nucleotide sequence ID" value="NZ_PGUY01000010.1"/>
</dbReference>
<dbReference type="Proteomes" id="UP000234748">
    <property type="component" value="Unassembled WGS sequence"/>
</dbReference>
<dbReference type="PANTHER" id="PTHR30294">
    <property type="entry name" value="MEMBRANE COMPONENT OF ABC TRANSPORTER YHHJ-RELATED"/>
    <property type="match status" value="1"/>
</dbReference>
<feature type="transmembrane region" description="Helical" evidence="6">
    <location>
        <begin position="21"/>
        <end position="42"/>
    </location>
</feature>
<dbReference type="InterPro" id="IPR051449">
    <property type="entry name" value="ABC-2_transporter_component"/>
</dbReference>
<evidence type="ECO:0000313" key="9">
    <source>
        <dbReference type="Proteomes" id="UP000234748"/>
    </source>
</evidence>
<proteinExistence type="predicted"/>
<evidence type="ECO:0000313" key="8">
    <source>
        <dbReference type="EMBL" id="PLT31234.1"/>
    </source>
</evidence>
<name>A0A2N5MA53_9BACI</name>
<feature type="transmembrane region" description="Helical" evidence="6">
    <location>
        <begin position="183"/>
        <end position="207"/>
    </location>
</feature>
<keyword evidence="3 6" id="KW-0812">Transmembrane</keyword>
<feature type="transmembrane region" description="Helical" evidence="6">
    <location>
        <begin position="313"/>
        <end position="332"/>
    </location>
</feature>
<evidence type="ECO:0000259" key="7">
    <source>
        <dbReference type="Pfam" id="PF12698"/>
    </source>
</evidence>
<evidence type="ECO:0000256" key="6">
    <source>
        <dbReference type="SAM" id="Phobius"/>
    </source>
</evidence>
<dbReference type="AlphaFoldDB" id="A0A2N5MA53"/>
<gene>
    <name evidence="8" type="ORF">CUU66_03395</name>
</gene>
<keyword evidence="2" id="KW-1003">Cell membrane</keyword>
<dbReference type="Pfam" id="PF12698">
    <property type="entry name" value="ABC2_membrane_3"/>
    <property type="match status" value="1"/>
</dbReference>
<dbReference type="EMBL" id="PGUY01000010">
    <property type="protein sequence ID" value="PLT31234.1"/>
    <property type="molecule type" value="Genomic_DNA"/>
</dbReference>
<dbReference type="GO" id="GO:0005886">
    <property type="term" value="C:plasma membrane"/>
    <property type="evidence" value="ECO:0007669"/>
    <property type="project" value="UniProtKB-SubCell"/>
</dbReference>
<feature type="transmembrane region" description="Helical" evidence="6">
    <location>
        <begin position="228"/>
        <end position="254"/>
    </location>
</feature>
<feature type="domain" description="ABC-2 type transporter transmembrane" evidence="7">
    <location>
        <begin position="19"/>
        <end position="387"/>
    </location>
</feature>
<protein>
    <recommendedName>
        <fullName evidence="7">ABC-2 type transporter transmembrane domain-containing protein</fullName>
    </recommendedName>
</protein>
<keyword evidence="9" id="KW-1185">Reference proteome</keyword>